<dbReference type="STRING" id="1189612.A33Q_3791"/>
<dbReference type="SUPFAM" id="SSF52821">
    <property type="entry name" value="Rhodanese/Cell cycle control phosphatase"/>
    <property type="match status" value="1"/>
</dbReference>
<evidence type="ECO:0000313" key="3">
    <source>
        <dbReference type="Proteomes" id="UP000006073"/>
    </source>
</evidence>
<evidence type="ECO:0000259" key="1">
    <source>
        <dbReference type="PROSITE" id="PS50206"/>
    </source>
</evidence>
<dbReference type="CDD" id="cd00158">
    <property type="entry name" value="RHOD"/>
    <property type="match status" value="1"/>
</dbReference>
<dbReference type="Pfam" id="PF00581">
    <property type="entry name" value="Rhodanese"/>
    <property type="match status" value="1"/>
</dbReference>
<dbReference type="InterPro" id="IPR001763">
    <property type="entry name" value="Rhodanese-like_dom"/>
</dbReference>
<dbReference type="EMBL" id="ALWO02000047">
    <property type="protein sequence ID" value="EOZ93201.1"/>
    <property type="molecule type" value="Genomic_DNA"/>
</dbReference>
<evidence type="ECO:0000313" key="2">
    <source>
        <dbReference type="EMBL" id="EOZ93201.1"/>
    </source>
</evidence>
<dbReference type="Proteomes" id="UP000006073">
    <property type="component" value="Unassembled WGS sequence"/>
</dbReference>
<keyword evidence="3" id="KW-1185">Reference proteome</keyword>
<reference evidence="2 3" key="1">
    <citation type="journal article" date="2013" name="Genome Announc.">
        <title>Draft Genome Sequence of Indibacter alkaliphilus Strain LW1T, Isolated from Lonar Lake, a Haloalkaline Lake in the Buldana District of Maharashtra, India.</title>
        <authorList>
            <person name="Singh A."/>
            <person name="Kumar Jangir P."/>
            <person name="Sharma R."/>
            <person name="Singh A."/>
            <person name="Kumar Pinnaka A."/>
            <person name="Shivaji S."/>
        </authorList>
    </citation>
    <scope>NUCLEOTIDE SEQUENCE [LARGE SCALE GENOMIC DNA]</scope>
    <source>
        <strain evidence="3">CCUG 57479 / KCTC 22604 / LW1</strain>
    </source>
</reference>
<comment type="caution">
    <text evidence="2">The sequence shown here is derived from an EMBL/GenBank/DDBJ whole genome shotgun (WGS) entry which is preliminary data.</text>
</comment>
<sequence length="106" mass="12052">MAVEQVDNETFQKLITEGNGILLDVRTEEEITNGVILEPKKIDFSSADFSEQLDRLPKDSEIYVYCAVGGRSGKTAELLKEKGFKKIYNLRGGYEEWKKEGYPVNE</sequence>
<organism evidence="2 3">
    <name type="scientific">Indibacter alkaliphilus (strain CCUG 57479 / KCTC 22604 / LW1)</name>
    <dbReference type="NCBI Taxonomy" id="1189612"/>
    <lineage>
        <taxon>Bacteria</taxon>
        <taxon>Pseudomonadati</taxon>
        <taxon>Bacteroidota</taxon>
        <taxon>Cytophagia</taxon>
        <taxon>Cytophagales</taxon>
        <taxon>Cyclobacteriaceae</taxon>
    </lineage>
</organism>
<dbReference type="Gene3D" id="3.40.250.10">
    <property type="entry name" value="Rhodanese-like domain"/>
    <property type="match status" value="1"/>
</dbReference>
<gene>
    <name evidence="2" type="ORF">A33Q_3791</name>
</gene>
<dbReference type="AlphaFoldDB" id="S2DMP5"/>
<dbReference type="SMART" id="SM00450">
    <property type="entry name" value="RHOD"/>
    <property type="match status" value="1"/>
</dbReference>
<name>S2DMP5_INDAL</name>
<dbReference type="eggNOG" id="COG0607">
    <property type="taxonomic scope" value="Bacteria"/>
</dbReference>
<dbReference type="PROSITE" id="PS50206">
    <property type="entry name" value="RHODANESE_3"/>
    <property type="match status" value="1"/>
</dbReference>
<dbReference type="InterPro" id="IPR050229">
    <property type="entry name" value="GlpE_sulfurtransferase"/>
</dbReference>
<proteinExistence type="predicted"/>
<accession>S2DMP5</accession>
<protein>
    <recommendedName>
        <fullName evidence="1">Rhodanese domain-containing protein</fullName>
    </recommendedName>
</protein>
<feature type="domain" description="Rhodanese" evidence="1">
    <location>
        <begin position="16"/>
        <end position="106"/>
    </location>
</feature>
<dbReference type="InterPro" id="IPR036873">
    <property type="entry name" value="Rhodanese-like_dom_sf"/>
</dbReference>
<dbReference type="PANTHER" id="PTHR43031:SF16">
    <property type="entry name" value="OXIDOREDUCTASE"/>
    <property type="match status" value="1"/>
</dbReference>
<dbReference type="PANTHER" id="PTHR43031">
    <property type="entry name" value="FAD-DEPENDENT OXIDOREDUCTASE"/>
    <property type="match status" value="1"/>
</dbReference>